<evidence type="ECO:0000259" key="1">
    <source>
        <dbReference type="Pfam" id="PF01548"/>
    </source>
</evidence>
<dbReference type="GO" id="GO:0003677">
    <property type="term" value="F:DNA binding"/>
    <property type="evidence" value="ECO:0007669"/>
    <property type="project" value="InterPro"/>
</dbReference>
<dbReference type="PANTHER" id="PTHR33055:SF3">
    <property type="entry name" value="PUTATIVE TRANSPOSASE FOR IS117-RELATED"/>
    <property type="match status" value="1"/>
</dbReference>
<sequence>MNTVAIVAIDLGKLSFHVHAQNDRGHELYHRKFNRETLMRHLANLAPCTVAMEACGGSHFMARELTRLGHTPKLIPAQFVRPYVKSNKNDFADAAAIGEAATRDQMRFVQPKTEAQQALAMLNSLRDSFIRDRTATMNRIHAYLLEVGISLPPSFKAVRELPIVLDDSTFSPLIKKLLLDLHTHFSYLDDRVKALDKEVHGQAASDDLASRLMSIPCIGPITATALAAELGDGKQFRCGRDYSASVGLVPRQHTTGGKPCLGRISKRGDGNQRRLLIQCARVYLMGLERQSGKLADWVRGLLRAHHPNLVVCAVANKLARIAWAITAHHSEFDAGASAMSA</sequence>
<dbReference type="Pfam" id="PF01548">
    <property type="entry name" value="DEDD_Tnp_IS110"/>
    <property type="match status" value="1"/>
</dbReference>
<feature type="domain" description="Transposase IS110-like N-terminal" evidence="1">
    <location>
        <begin position="7"/>
        <end position="147"/>
    </location>
</feature>
<dbReference type="InterPro" id="IPR003346">
    <property type="entry name" value="Transposase_20"/>
</dbReference>
<dbReference type="InterPro" id="IPR047650">
    <property type="entry name" value="Transpos_IS110"/>
</dbReference>
<dbReference type="AlphaFoldDB" id="A0A3Q8U3X1"/>
<dbReference type="EMBL" id="CP034338">
    <property type="protein sequence ID" value="AZL71007.1"/>
    <property type="molecule type" value="Genomic_DNA"/>
</dbReference>
<name>A0A3Q8U3X1_9PSED</name>
<feature type="domain" description="Transposase IS116/IS110/IS902 C-terminal" evidence="2">
    <location>
        <begin position="210"/>
        <end position="283"/>
    </location>
</feature>
<dbReference type="Pfam" id="PF02371">
    <property type="entry name" value="Transposase_20"/>
    <property type="match status" value="1"/>
</dbReference>
<dbReference type="OrthoDB" id="5289737at2"/>
<evidence type="ECO:0000313" key="3">
    <source>
        <dbReference type="EMBL" id="AZL71007.1"/>
    </source>
</evidence>
<dbReference type="GO" id="GO:0006313">
    <property type="term" value="P:DNA transposition"/>
    <property type="evidence" value="ECO:0007669"/>
    <property type="project" value="InterPro"/>
</dbReference>
<reference evidence="3 4" key="1">
    <citation type="submission" date="2018-12" db="EMBL/GenBank/DDBJ databases">
        <authorList>
            <person name="Li S."/>
            <person name="Yang R."/>
            <person name="Chen G."/>
            <person name="Zou L."/>
            <person name="Zhang C."/>
            <person name="Chen Y."/>
            <person name="Liu Z."/>
            <person name="Li Y."/>
            <person name="Yan Y."/>
            <person name="Huang M."/>
            <person name="Chen T."/>
        </authorList>
    </citation>
    <scope>NUCLEOTIDE SEQUENCE [LARGE SCALE GENOMIC DNA]</scope>
    <source>
        <strain evidence="3 4">1257</strain>
    </source>
</reference>
<evidence type="ECO:0000259" key="2">
    <source>
        <dbReference type="Pfam" id="PF02371"/>
    </source>
</evidence>
<evidence type="ECO:0000313" key="4">
    <source>
        <dbReference type="Proteomes" id="UP000268230"/>
    </source>
</evidence>
<protein>
    <submittedName>
        <fullName evidence="3">IS110 family transposase</fullName>
    </submittedName>
</protein>
<dbReference type="PANTHER" id="PTHR33055">
    <property type="entry name" value="TRANSPOSASE FOR INSERTION SEQUENCE ELEMENT IS1111A"/>
    <property type="match status" value="1"/>
</dbReference>
<dbReference type="InterPro" id="IPR002525">
    <property type="entry name" value="Transp_IS110-like_N"/>
</dbReference>
<proteinExistence type="predicted"/>
<accession>A0A3Q8U3X1</accession>
<dbReference type="Proteomes" id="UP000268230">
    <property type="component" value="Chromosome"/>
</dbReference>
<gene>
    <name evidence="3" type="ORF">EJA05_26155</name>
</gene>
<organism evidence="3 4">
    <name type="scientific">Pseudomonas entomophila</name>
    <dbReference type="NCBI Taxonomy" id="312306"/>
    <lineage>
        <taxon>Bacteria</taxon>
        <taxon>Pseudomonadati</taxon>
        <taxon>Pseudomonadota</taxon>
        <taxon>Gammaproteobacteria</taxon>
        <taxon>Pseudomonadales</taxon>
        <taxon>Pseudomonadaceae</taxon>
        <taxon>Pseudomonas</taxon>
    </lineage>
</organism>
<dbReference type="NCBIfam" id="NF033542">
    <property type="entry name" value="transpos_IS110"/>
    <property type="match status" value="1"/>
</dbReference>
<dbReference type="GO" id="GO:0004803">
    <property type="term" value="F:transposase activity"/>
    <property type="evidence" value="ECO:0007669"/>
    <property type="project" value="InterPro"/>
</dbReference>
<dbReference type="KEGG" id="pory:EJA05_26155"/>